<feature type="transmembrane region" description="Helical" evidence="1">
    <location>
        <begin position="91"/>
        <end position="109"/>
    </location>
</feature>
<keyword evidence="1" id="KW-0812">Transmembrane</keyword>
<comment type="caution">
    <text evidence="3">The sequence shown here is derived from an EMBL/GenBank/DDBJ whole genome shotgun (WGS) entry which is preliminary data.</text>
</comment>
<dbReference type="Pfam" id="PF09335">
    <property type="entry name" value="VTT_dom"/>
    <property type="match status" value="1"/>
</dbReference>
<dbReference type="RefSeq" id="WP_248479861.1">
    <property type="nucleotide sequence ID" value="NZ_JALPRF010000006.1"/>
</dbReference>
<sequence>MSFEELMLTYGYPILFLGVMLEGEAFLIAGAYLAHRGYFSLPAVIGIAVLSSFVVTQIYFYLGHRYGRTFIEKRPRWQQRFDRVERLLHKYGAGLLLVFRALYGLRAVIPAAVGLSRYPLVKFLVLNAVGALVWALVIALAGNGIAQVAEELFHEIRYHERTVFFVVAGLGVLWGLYQLYRQPMLKKSARQ</sequence>
<dbReference type="EMBL" id="JALPRF010000006">
    <property type="protein sequence ID" value="MCK8495162.1"/>
    <property type="molecule type" value="Genomic_DNA"/>
</dbReference>
<feature type="domain" description="VTT" evidence="2">
    <location>
        <begin position="23"/>
        <end position="143"/>
    </location>
</feature>
<proteinExistence type="predicted"/>
<feature type="transmembrane region" description="Helical" evidence="1">
    <location>
        <begin position="41"/>
        <end position="62"/>
    </location>
</feature>
<dbReference type="Proteomes" id="UP001202180">
    <property type="component" value="Unassembled WGS sequence"/>
</dbReference>
<evidence type="ECO:0000256" key="1">
    <source>
        <dbReference type="SAM" id="Phobius"/>
    </source>
</evidence>
<gene>
    <name evidence="3" type="ORF">M0L20_25040</name>
</gene>
<dbReference type="PANTHER" id="PTHR42709">
    <property type="entry name" value="ALKALINE PHOSPHATASE LIKE PROTEIN"/>
    <property type="match status" value="1"/>
</dbReference>
<dbReference type="PANTHER" id="PTHR42709:SF2">
    <property type="entry name" value="INNER MEMBRANE PROTEIN YOHD"/>
    <property type="match status" value="1"/>
</dbReference>
<organism evidence="3 4">
    <name type="scientific">Spirosoma liriopis</name>
    <dbReference type="NCBI Taxonomy" id="2937440"/>
    <lineage>
        <taxon>Bacteria</taxon>
        <taxon>Pseudomonadati</taxon>
        <taxon>Bacteroidota</taxon>
        <taxon>Cytophagia</taxon>
        <taxon>Cytophagales</taxon>
        <taxon>Cytophagaceae</taxon>
        <taxon>Spirosoma</taxon>
    </lineage>
</organism>
<accession>A0ABT0HSP2</accession>
<feature type="transmembrane region" description="Helical" evidence="1">
    <location>
        <begin position="12"/>
        <end position="34"/>
    </location>
</feature>
<evidence type="ECO:0000313" key="4">
    <source>
        <dbReference type="Proteomes" id="UP001202180"/>
    </source>
</evidence>
<dbReference type="InterPro" id="IPR051311">
    <property type="entry name" value="DedA_domain"/>
</dbReference>
<feature type="transmembrane region" description="Helical" evidence="1">
    <location>
        <begin position="121"/>
        <end position="142"/>
    </location>
</feature>
<evidence type="ECO:0000259" key="2">
    <source>
        <dbReference type="Pfam" id="PF09335"/>
    </source>
</evidence>
<keyword evidence="1" id="KW-1133">Transmembrane helix</keyword>
<dbReference type="InterPro" id="IPR032816">
    <property type="entry name" value="VTT_dom"/>
</dbReference>
<reference evidence="3 4" key="1">
    <citation type="submission" date="2022-04" db="EMBL/GenBank/DDBJ databases">
        <title>Spirosoma sp. strain RP8 genome sequencing and assembly.</title>
        <authorList>
            <person name="Jung Y."/>
        </authorList>
    </citation>
    <scope>NUCLEOTIDE SEQUENCE [LARGE SCALE GENOMIC DNA]</scope>
    <source>
        <strain evidence="3 4">RP8</strain>
    </source>
</reference>
<protein>
    <submittedName>
        <fullName evidence="3">DedA family protein</fullName>
    </submittedName>
</protein>
<keyword evidence="4" id="KW-1185">Reference proteome</keyword>
<name>A0ABT0HSP2_9BACT</name>
<evidence type="ECO:0000313" key="3">
    <source>
        <dbReference type="EMBL" id="MCK8495162.1"/>
    </source>
</evidence>
<feature type="transmembrane region" description="Helical" evidence="1">
    <location>
        <begin position="162"/>
        <end position="180"/>
    </location>
</feature>
<keyword evidence="1" id="KW-0472">Membrane</keyword>